<proteinExistence type="predicted"/>
<sequence>MEADPRWQELSMPFDGKRMVWGGFNPVFEASTNSAK</sequence>
<organism evidence="1 2">
    <name type="scientific">Sulfitobacter indolifex HEL-45</name>
    <dbReference type="NCBI Taxonomy" id="391624"/>
    <lineage>
        <taxon>Bacteria</taxon>
        <taxon>Pseudomonadati</taxon>
        <taxon>Pseudomonadota</taxon>
        <taxon>Alphaproteobacteria</taxon>
        <taxon>Rhodobacterales</taxon>
        <taxon>Roseobacteraceae</taxon>
        <taxon>Sulfitobacter</taxon>
    </lineage>
</organism>
<reference evidence="1 2" key="1">
    <citation type="submission" date="2007-11" db="EMBL/GenBank/DDBJ databases">
        <authorList>
            <person name="Wagner-Dobler I."/>
            <person name="Ferriera S."/>
            <person name="Johnson J."/>
            <person name="Kravitz S."/>
            <person name="Beeson K."/>
            <person name="Sutton G."/>
            <person name="Rogers Y.-H."/>
            <person name="Friedman R."/>
            <person name="Frazier M."/>
            <person name="Venter J.C."/>
        </authorList>
    </citation>
    <scope>NUCLEOTIDE SEQUENCE [LARGE SCALE GENOMIC DNA]</scope>
    <source>
        <strain evidence="1 2">HEL-45</strain>
    </source>
</reference>
<dbReference type="EMBL" id="ABID01000034">
    <property type="protein sequence ID" value="EDQ03180.1"/>
    <property type="molecule type" value="Genomic_DNA"/>
</dbReference>
<dbReference type="InterPro" id="IPR011008">
    <property type="entry name" value="Dimeric_a/b-barrel"/>
</dbReference>
<protein>
    <submittedName>
        <fullName evidence="1">Uncharacterized protein</fullName>
    </submittedName>
</protein>
<evidence type="ECO:0000313" key="1">
    <source>
        <dbReference type="EMBL" id="EDQ03180.1"/>
    </source>
</evidence>
<accession>A0ABM9X186</accession>
<keyword evidence="2" id="KW-1185">Reference proteome</keyword>
<name>A0ABM9X186_9RHOB</name>
<comment type="caution">
    <text evidence="1">The sequence shown here is derived from an EMBL/GenBank/DDBJ whole genome shotgun (WGS) entry which is preliminary data.</text>
</comment>
<dbReference type="SUPFAM" id="SSF54909">
    <property type="entry name" value="Dimeric alpha+beta barrel"/>
    <property type="match status" value="1"/>
</dbReference>
<evidence type="ECO:0000313" key="2">
    <source>
        <dbReference type="Proteomes" id="UP000003257"/>
    </source>
</evidence>
<dbReference type="Gene3D" id="3.30.70.100">
    <property type="match status" value="1"/>
</dbReference>
<gene>
    <name evidence="1" type="ORF">OIHEL45_20321</name>
</gene>
<dbReference type="Proteomes" id="UP000003257">
    <property type="component" value="Unassembled WGS sequence"/>
</dbReference>